<accession>A0A1R3G0I5</accession>
<evidence type="ECO:0000313" key="3">
    <source>
        <dbReference type="Proteomes" id="UP000188268"/>
    </source>
</evidence>
<proteinExistence type="predicted"/>
<evidence type="ECO:0000313" key="2">
    <source>
        <dbReference type="EMBL" id="OMO51577.1"/>
    </source>
</evidence>
<dbReference type="PANTHER" id="PTHR46951:SF2">
    <property type="entry name" value="BED-TYPE DOMAIN-CONTAINING PROTEIN"/>
    <property type="match status" value="1"/>
</dbReference>
<organism evidence="2 3">
    <name type="scientific">Corchorus capsularis</name>
    <name type="common">Jute</name>
    <dbReference type="NCBI Taxonomy" id="210143"/>
    <lineage>
        <taxon>Eukaryota</taxon>
        <taxon>Viridiplantae</taxon>
        <taxon>Streptophyta</taxon>
        <taxon>Embryophyta</taxon>
        <taxon>Tracheophyta</taxon>
        <taxon>Spermatophyta</taxon>
        <taxon>Magnoliopsida</taxon>
        <taxon>eudicotyledons</taxon>
        <taxon>Gunneridae</taxon>
        <taxon>Pentapetalae</taxon>
        <taxon>rosids</taxon>
        <taxon>malvids</taxon>
        <taxon>Malvales</taxon>
        <taxon>Malvaceae</taxon>
        <taxon>Grewioideae</taxon>
        <taxon>Apeibeae</taxon>
        <taxon>Corchorus</taxon>
    </lineage>
</organism>
<name>A0A1R3G0I5_COCAP</name>
<comment type="caution">
    <text evidence="2">The sequence shown here is derived from an EMBL/GenBank/DDBJ whole genome shotgun (WGS) entry which is preliminary data.</text>
</comment>
<reference evidence="2 3" key="1">
    <citation type="submission" date="2013-09" db="EMBL/GenBank/DDBJ databases">
        <title>Corchorus capsularis genome sequencing.</title>
        <authorList>
            <person name="Alam M."/>
            <person name="Haque M.S."/>
            <person name="Islam M.S."/>
            <person name="Emdad E.M."/>
            <person name="Islam M.M."/>
            <person name="Ahmed B."/>
            <person name="Halim A."/>
            <person name="Hossen Q.M.M."/>
            <person name="Hossain M.Z."/>
            <person name="Ahmed R."/>
            <person name="Khan M.M."/>
            <person name="Islam R."/>
            <person name="Rashid M.M."/>
            <person name="Khan S.A."/>
            <person name="Rahman M.S."/>
            <person name="Alam M."/>
        </authorList>
    </citation>
    <scope>NUCLEOTIDE SEQUENCE [LARGE SCALE GENOMIC DNA]</scope>
    <source>
        <strain evidence="3">cv. CVL-1</strain>
        <tissue evidence="2">Whole seedling</tissue>
    </source>
</reference>
<feature type="compositionally biased region" description="Low complexity" evidence="1">
    <location>
        <begin position="143"/>
        <end position="157"/>
    </location>
</feature>
<evidence type="ECO:0000256" key="1">
    <source>
        <dbReference type="SAM" id="MobiDB-lite"/>
    </source>
</evidence>
<gene>
    <name evidence="2" type="ORF">CCACVL1_29709</name>
</gene>
<dbReference type="AlphaFoldDB" id="A0A1R3G0I5"/>
<feature type="compositionally biased region" description="Polar residues" evidence="1">
    <location>
        <begin position="177"/>
        <end position="187"/>
    </location>
</feature>
<feature type="region of interest" description="Disordered" evidence="1">
    <location>
        <begin position="141"/>
        <end position="187"/>
    </location>
</feature>
<sequence length="187" mass="20957">MPKDDARQHGTPILEIKGGVICKYCGFVMRSGGVTRLKWHLAGIDPKKNVKACEVVTDDVRDLMQHSLCTFAKSKEKRRTHMDDIRAELATDVMGQEDNVEDEDEDTVAYPPDVSADKMHAYKKAFHASKQFEWEWEQRMRYSSGPGDSSGQSSKSGNMLQRSHTVREKGDPVTKAASVQKSGQSTH</sequence>
<dbReference type="Proteomes" id="UP000188268">
    <property type="component" value="Unassembled WGS sequence"/>
</dbReference>
<dbReference type="OrthoDB" id="1932206at2759"/>
<dbReference type="Gramene" id="OMO51577">
    <property type="protein sequence ID" value="OMO51577"/>
    <property type="gene ID" value="CCACVL1_29709"/>
</dbReference>
<dbReference type="OMA" id="KTEEIAW"/>
<protein>
    <submittedName>
        <fullName evidence="2">Putative Zinc finger, BED-type</fullName>
    </submittedName>
</protein>
<dbReference type="PANTHER" id="PTHR46951">
    <property type="entry name" value="BED-TYPE DOMAIN-CONTAINING PROTEIN"/>
    <property type="match status" value="1"/>
</dbReference>
<dbReference type="EMBL" id="AWWV01015764">
    <property type="protein sequence ID" value="OMO51577.1"/>
    <property type="molecule type" value="Genomic_DNA"/>
</dbReference>
<keyword evidence="3" id="KW-1185">Reference proteome</keyword>